<feature type="transmembrane region" description="Helical" evidence="10">
    <location>
        <begin position="167"/>
        <end position="188"/>
    </location>
</feature>
<dbReference type="EMBL" id="WHPC01000138">
    <property type="protein sequence ID" value="MPV38993.1"/>
    <property type="molecule type" value="Genomic_DNA"/>
</dbReference>
<feature type="transmembrane region" description="Helical" evidence="10">
    <location>
        <begin position="290"/>
        <end position="308"/>
    </location>
</feature>
<dbReference type="GO" id="GO:0046983">
    <property type="term" value="F:protein dimerization activity"/>
    <property type="evidence" value="ECO:0007669"/>
    <property type="project" value="InterPro"/>
</dbReference>
<sequence>MSRWRRGDLGLAAAAVALGLGAAWVADRPWADGVFVACLVLALLVGLRQVLRAVRTWRAERGAAAEITRLRPPAVAQAAVLEERARLAAEIETVVRAGLVRMCRAAERAEEAWSTGPAGRLREIQLEGRAVTSELRRMLGLLRDEAPPSEEQTAPAVAVARVRRSDLVLAGVAVLVVVAETVAARVLAWSETAGTTPASVTLTVLAAATVAGRTLAPGGSTLLLAALTVTGTLLGHPVLEGLWLLVTAGTLAWASVAREPRWVWAIAAPAALVAGLVHKHATVRPDNLTIALIIVAVGSLGGLVVRLLRARAEQAEESAAERRSQLSTFSATAVRQERLTIARELHDLVSGSVSVMVMQAGAAEVQLETDRAAAHRALGVVLDTCAQTLADLDHLAAAAGAPPDDGLTGLVDRLRAAGLPVELTVAGGLGPAGPTVHRVVQEALLNVLRHAPGASARVSVTARPGGVVVEVVDDGPGRAAGKPPGYGLVGLAERLEQAGGTLRTGPGDDGRGFLLRAELLAPGASAQAARGGGSAAPSGAPEPHPAGGSA</sequence>
<dbReference type="InterPro" id="IPR036890">
    <property type="entry name" value="HATPase_C_sf"/>
</dbReference>
<keyword evidence="10" id="KW-0812">Transmembrane</keyword>
<evidence type="ECO:0000256" key="5">
    <source>
        <dbReference type="ARBA" id="ARBA00022741"/>
    </source>
</evidence>
<feature type="domain" description="Histidine kinase/HSP90-like ATPase" evidence="11">
    <location>
        <begin position="435"/>
        <end position="504"/>
    </location>
</feature>
<keyword evidence="6" id="KW-0418">Kinase</keyword>
<evidence type="ECO:0000256" key="7">
    <source>
        <dbReference type="ARBA" id="ARBA00022840"/>
    </source>
</evidence>
<evidence type="ECO:0000256" key="2">
    <source>
        <dbReference type="ARBA" id="ARBA00012438"/>
    </source>
</evidence>
<keyword evidence="7" id="KW-0067">ATP-binding</keyword>
<keyword evidence="10" id="KW-0472">Membrane</keyword>
<keyword evidence="14" id="KW-1185">Reference proteome</keyword>
<evidence type="ECO:0000256" key="3">
    <source>
        <dbReference type="ARBA" id="ARBA00022553"/>
    </source>
</evidence>
<proteinExistence type="predicted"/>
<dbReference type="CDD" id="cd16917">
    <property type="entry name" value="HATPase_UhpB-NarQ-NarX-like"/>
    <property type="match status" value="1"/>
</dbReference>
<dbReference type="InterPro" id="IPR003594">
    <property type="entry name" value="HATPase_dom"/>
</dbReference>
<dbReference type="PANTHER" id="PTHR24421">
    <property type="entry name" value="NITRATE/NITRITE SENSOR PROTEIN NARX-RELATED"/>
    <property type="match status" value="1"/>
</dbReference>
<dbReference type="Gene3D" id="1.20.5.1930">
    <property type="match status" value="1"/>
</dbReference>
<gene>
    <name evidence="13" type="ORF">GB881_18485</name>
</gene>
<dbReference type="PANTHER" id="PTHR24421:SF10">
    <property type="entry name" value="NITRATE_NITRITE SENSOR PROTEIN NARQ"/>
    <property type="match status" value="1"/>
</dbReference>
<dbReference type="GO" id="GO:0016020">
    <property type="term" value="C:membrane"/>
    <property type="evidence" value="ECO:0007669"/>
    <property type="project" value="InterPro"/>
</dbReference>
<dbReference type="EC" id="2.7.13.3" evidence="2"/>
<feature type="transmembrane region" description="Helical" evidence="10">
    <location>
        <begin position="262"/>
        <end position="278"/>
    </location>
</feature>
<dbReference type="GO" id="GO:0000155">
    <property type="term" value="F:phosphorelay sensor kinase activity"/>
    <property type="evidence" value="ECO:0007669"/>
    <property type="project" value="InterPro"/>
</dbReference>
<organism evidence="13 14">
    <name type="scientific">Georgenia subflava</name>
    <dbReference type="NCBI Taxonomy" id="1622177"/>
    <lineage>
        <taxon>Bacteria</taxon>
        <taxon>Bacillati</taxon>
        <taxon>Actinomycetota</taxon>
        <taxon>Actinomycetes</taxon>
        <taxon>Micrococcales</taxon>
        <taxon>Bogoriellaceae</taxon>
        <taxon>Georgenia</taxon>
    </lineage>
</organism>
<protein>
    <recommendedName>
        <fullName evidence="2">histidine kinase</fullName>
        <ecNumber evidence="2">2.7.13.3</ecNumber>
    </recommendedName>
</protein>
<dbReference type="InterPro" id="IPR011712">
    <property type="entry name" value="Sig_transdc_His_kin_sub3_dim/P"/>
</dbReference>
<comment type="caution">
    <text evidence="13">The sequence shown here is derived from an EMBL/GenBank/DDBJ whole genome shotgun (WGS) entry which is preliminary data.</text>
</comment>
<feature type="transmembrane region" description="Helical" evidence="10">
    <location>
        <begin position="238"/>
        <end position="256"/>
    </location>
</feature>
<evidence type="ECO:0000256" key="8">
    <source>
        <dbReference type="ARBA" id="ARBA00023012"/>
    </source>
</evidence>
<dbReference type="Gene3D" id="3.30.565.10">
    <property type="entry name" value="Histidine kinase-like ATPase, C-terminal domain"/>
    <property type="match status" value="1"/>
</dbReference>
<evidence type="ECO:0000256" key="6">
    <source>
        <dbReference type="ARBA" id="ARBA00022777"/>
    </source>
</evidence>
<accession>A0A6N7EPF2</accession>
<evidence type="ECO:0000256" key="1">
    <source>
        <dbReference type="ARBA" id="ARBA00000085"/>
    </source>
</evidence>
<reference evidence="13 14" key="1">
    <citation type="submission" date="2019-10" db="EMBL/GenBank/DDBJ databases">
        <title>Georgenia wutianyii sp. nov. and Georgenia yuyongxinii sp. nov. isolated from plateau pika (Ochotona curzoniae) in the Qinghai-Tibet plateau of China.</title>
        <authorList>
            <person name="Tian Z."/>
        </authorList>
    </citation>
    <scope>NUCLEOTIDE SEQUENCE [LARGE SCALE GENOMIC DNA]</scope>
    <source>
        <strain evidence="13 14">JCM 19765</strain>
    </source>
</reference>
<dbReference type="RefSeq" id="WP_152194759.1">
    <property type="nucleotide sequence ID" value="NZ_VUKD01000002.1"/>
</dbReference>
<feature type="domain" description="Signal transduction histidine kinase subgroup 3 dimerisation and phosphoacceptor" evidence="12">
    <location>
        <begin position="337"/>
        <end position="395"/>
    </location>
</feature>
<evidence type="ECO:0000313" key="14">
    <source>
        <dbReference type="Proteomes" id="UP000437709"/>
    </source>
</evidence>
<dbReference type="OrthoDB" id="227596at2"/>
<dbReference type="Pfam" id="PF07730">
    <property type="entry name" value="HisKA_3"/>
    <property type="match status" value="1"/>
</dbReference>
<dbReference type="SUPFAM" id="SSF55874">
    <property type="entry name" value="ATPase domain of HSP90 chaperone/DNA topoisomerase II/histidine kinase"/>
    <property type="match status" value="1"/>
</dbReference>
<evidence type="ECO:0000259" key="12">
    <source>
        <dbReference type="Pfam" id="PF07730"/>
    </source>
</evidence>
<dbReference type="Pfam" id="PF02518">
    <property type="entry name" value="HATPase_c"/>
    <property type="match status" value="1"/>
</dbReference>
<dbReference type="GO" id="GO:0005524">
    <property type="term" value="F:ATP binding"/>
    <property type="evidence" value="ECO:0007669"/>
    <property type="project" value="UniProtKB-KW"/>
</dbReference>
<evidence type="ECO:0000259" key="11">
    <source>
        <dbReference type="Pfam" id="PF02518"/>
    </source>
</evidence>
<dbReference type="AlphaFoldDB" id="A0A6N7EPF2"/>
<dbReference type="InterPro" id="IPR050482">
    <property type="entry name" value="Sensor_HK_TwoCompSys"/>
</dbReference>
<keyword evidence="8" id="KW-0902">Two-component regulatory system</keyword>
<feature type="transmembrane region" description="Helical" evidence="10">
    <location>
        <begin position="33"/>
        <end position="51"/>
    </location>
</feature>
<keyword evidence="4" id="KW-0808">Transferase</keyword>
<feature type="region of interest" description="Disordered" evidence="9">
    <location>
        <begin position="525"/>
        <end position="550"/>
    </location>
</feature>
<keyword evidence="3" id="KW-0597">Phosphoprotein</keyword>
<evidence type="ECO:0000256" key="9">
    <source>
        <dbReference type="SAM" id="MobiDB-lite"/>
    </source>
</evidence>
<evidence type="ECO:0000256" key="4">
    <source>
        <dbReference type="ARBA" id="ARBA00022679"/>
    </source>
</evidence>
<keyword evidence="5" id="KW-0547">Nucleotide-binding</keyword>
<evidence type="ECO:0000256" key="10">
    <source>
        <dbReference type="SAM" id="Phobius"/>
    </source>
</evidence>
<keyword evidence="10" id="KW-1133">Transmembrane helix</keyword>
<comment type="catalytic activity">
    <reaction evidence="1">
        <text>ATP + protein L-histidine = ADP + protein N-phospho-L-histidine.</text>
        <dbReference type="EC" id="2.7.13.3"/>
    </reaction>
</comment>
<evidence type="ECO:0000313" key="13">
    <source>
        <dbReference type="EMBL" id="MPV38993.1"/>
    </source>
</evidence>
<name>A0A6N7EPF2_9MICO</name>
<dbReference type="Proteomes" id="UP000437709">
    <property type="component" value="Unassembled WGS sequence"/>
</dbReference>